<dbReference type="AlphaFoldDB" id="A0AAE1WU83"/>
<reference evidence="2" key="2">
    <citation type="journal article" date="2024" name="Plant">
        <title>Genomic evolution and insights into agronomic trait innovations of Sesamum species.</title>
        <authorList>
            <person name="Miao H."/>
            <person name="Wang L."/>
            <person name="Qu L."/>
            <person name="Liu H."/>
            <person name="Sun Y."/>
            <person name="Le M."/>
            <person name="Wang Q."/>
            <person name="Wei S."/>
            <person name="Zheng Y."/>
            <person name="Lin W."/>
            <person name="Duan Y."/>
            <person name="Cao H."/>
            <person name="Xiong S."/>
            <person name="Wang X."/>
            <person name="Wei L."/>
            <person name="Li C."/>
            <person name="Ma Q."/>
            <person name="Ju M."/>
            <person name="Zhao R."/>
            <person name="Li G."/>
            <person name="Mu C."/>
            <person name="Tian Q."/>
            <person name="Mei H."/>
            <person name="Zhang T."/>
            <person name="Gao T."/>
            <person name="Zhang H."/>
        </authorList>
    </citation>
    <scope>NUCLEOTIDE SEQUENCE</scope>
    <source>
        <strain evidence="2">K16</strain>
    </source>
</reference>
<dbReference type="InterPro" id="IPR004158">
    <property type="entry name" value="DUF247_pln"/>
</dbReference>
<dbReference type="PANTHER" id="PTHR31170">
    <property type="entry name" value="BNAC04G53230D PROTEIN"/>
    <property type="match status" value="1"/>
</dbReference>
<dbReference type="EMBL" id="JACGWL010000006">
    <property type="protein sequence ID" value="KAK4399630.1"/>
    <property type="molecule type" value="Genomic_DNA"/>
</dbReference>
<protein>
    <submittedName>
        <fullName evidence="2">Uncharacterized protein</fullName>
    </submittedName>
</protein>
<dbReference type="PANTHER" id="PTHR31170:SF18">
    <property type="entry name" value="(WILD MALAYSIAN BANANA) HYPOTHETICAL PROTEIN"/>
    <property type="match status" value="1"/>
</dbReference>
<organism evidence="2 3">
    <name type="scientific">Sesamum angolense</name>
    <dbReference type="NCBI Taxonomy" id="2727404"/>
    <lineage>
        <taxon>Eukaryota</taxon>
        <taxon>Viridiplantae</taxon>
        <taxon>Streptophyta</taxon>
        <taxon>Embryophyta</taxon>
        <taxon>Tracheophyta</taxon>
        <taxon>Spermatophyta</taxon>
        <taxon>Magnoliopsida</taxon>
        <taxon>eudicotyledons</taxon>
        <taxon>Gunneridae</taxon>
        <taxon>Pentapetalae</taxon>
        <taxon>asterids</taxon>
        <taxon>lamiids</taxon>
        <taxon>Lamiales</taxon>
        <taxon>Pedaliaceae</taxon>
        <taxon>Sesamum</taxon>
    </lineage>
</organism>
<keyword evidence="1" id="KW-1133">Transmembrane helix</keyword>
<name>A0AAE1WU83_9LAMI</name>
<gene>
    <name evidence="2" type="ORF">Sango_1069100</name>
</gene>
<dbReference type="Proteomes" id="UP001289374">
    <property type="component" value="Unassembled WGS sequence"/>
</dbReference>
<feature type="transmembrane region" description="Helical" evidence="1">
    <location>
        <begin position="403"/>
        <end position="427"/>
    </location>
</feature>
<accession>A0AAE1WU83</accession>
<dbReference type="Pfam" id="PF03140">
    <property type="entry name" value="DUF247"/>
    <property type="match status" value="1"/>
</dbReference>
<proteinExistence type="predicted"/>
<comment type="caution">
    <text evidence="2">The sequence shown here is derived from an EMBL/GenBank/DDBJ whole genome shotgun (WGS) entry which is preliminary data.</text>
</comment>
<keyword evidence="1" id="KW-0812">Transmembrane</keyword>
<keyword evidence="1" id="KW-0472">Membrane</keyword>
<sequence length="431" mass="50062">MEIEKWVIEVNNEVESMPDTLAELEQWKKTCIYRLPAYVTDLDDKAYKPQIVSLGPYHQGKPHLKPMDEHKHRALLHFLKRSEKPLQLYVEALAQSVQELKDAYDQLDPVWQDDNAAFLKMMVLDGCFILEILRMDTSGYAPNDPLFNKHGQLYMLPFLRQEMLLLENQVPLLVLLKLLAVENKISWIEPHEYANELILRFYYSGTPPRSLGNCLHILDVYRKSLIYGDPRRFQMSSRYRPSHPNAYDLIPSARELQNAGIRFKKSKFANLRDISFHGKTLRLPKFIVDTDTKSILLNLIAFERFHVDAGNEITSYVFFLYNLIRDPTDVRVLSSHGIISNCLGSDLEVASLFNLVSQYVTVDPESSLDMVHLMVSEKLSNRFTRTMNEWQSEFIRTYFKSPWAVISVIAAILLFSLTIIQTVYSVLSYRK</sequence>
<evidence type="ECO:0000256" key="1">
    <source>
        <dbReference type="SAM" id="Phobius"/>
    </source>
</evidence>
<reference evidence="2" key="1">
    <citation type="submission" date="2020-06" db="EMBL/GenBank/DDBJ databases">
        <authorList>
            <person name="Li T."/>
            <person name="Hu X."/>
            <person name="Zhang T."/>
            <person name="Song X."/>
            <person name="Zhang H."/>
            <person name="Dai N."/>
            <person name="Sheng W."/>
            <person name="Hou X."/>
            <person name="Wei L."/>
        </authorList>
    </citation>
    <scope>NUCLEOTIDE SEQUENCE</scope>
    <source>
        <strain evidence="2">K16</strain>
        <tissue evidence="2">Leaf</tissue>
    </source>
</reference>
<evidence type="ECO:0000313" key="2">
    <source>
        <dbReference type="EMBL" id="KAK4399630.1"/>
    </source>
</evidence>
<evidence type="ECO:0000313" key="3">
    <source>
        <dbReference type="Proteomes" id="UP001289374"/>
    </source>
</evidence>
<keyword evidence="3" id="KW-1185">Reference proteome</keyword>